<feature type="chain" id="PRO_5046806575" evidence="1">
    <location>
        <begin position="23"/>
        <end position="141"/>
    </location>
</feature>
<accession>A0ABP7CJZ5</accession>
<evidence type="ECO:0000313" key="2">
    <source>
        <dbReference type="EMBL" id="GAA3689991.1"/>
    </source>
</evidence>
<sequence>MRNLLGLLAALVLVFPGSAALAEPSVAASPVAAHAAEMPPPGDCGARIGLYSWTGQPQHAWTVRVTGVDLSSLVPGGAGRAWMVFHDSDAAELRDVFFDRDHPLNITAGVNGPSVTVAISITDNDGRTTYCAENITKRHAP</sequence>
<organism evidence="2 3">
    <name type="scientific">Lentzea roselyniae</name>
    <dbReference type="NCBI Taxonomy" id="531940"/>
    <lineage>
        <taxon>Bacteria</taxon>
        <taxon>Bacillati</taxon>
        <taxon>Actinomycetota</taxon>
        <taxon>Actinomycetes</taxon>
        <taxon>Pseudonocardiales</taxon>
        <taxon>Pseudonocardiaceae</taxon>
        <taxon>Lentzea</taxon>
    </lineage>
</organism>
<gene>
    <name evidence="2" type="ORF">GCM10022267_90770</name>
</gene>
<reference evidence="3" key="1">
    <citation type="journal article" date="2019" name="Int. J. Syst. Evol. Microbiol.">
        <title>The Global Catalogue of Microorganisms (GCM) 10K type strain sequencing project: providing services to taxonomists for standard genome sequencing and annotation.</title>
        <authorList>
            <consortium name="The Broad Institute Genomics Platform"/>
            <consortium name="The Broad Institute Genome Sequencing Center for Infectious Disease"/>
            <person name="Wu L."/>
            <person name="Ma J."/>
        </authorList>
    </citation>
    <scope>NUCLEOTIDE SEQUENCE [LARGE SCALE GENOMIC DNA]</scope>
    <source>
        <strain evidence="3">JCM 17494</strain>
    </source>
</reference>
<name>A0ABP7CJZ5_9PSEU</name>
<protein>
    <submittedName>
        <fullName evidence="2">Uncharacterized protein</fullName>
    </submittedName>
</protein>
<proteinExistence type="predicted"/>
<evidence type="ECO:0000256" key="1">
    <source>
        <dbReference type="SAM" id="SignalP"/>
    </source>
</evidence>
<dbReference type="Proteomes" id="UP001500711">
    <property type="component" value="Unassembled WGS sequence"/>
</dbReference>
<comment type="caution">
    <text evidence="2">The sequence shown here is derived from an EMBL/GenBank/DDBJ whole genome shotgun (WGS) entry which is preliminary data.</text>
</comment>
<keyword evidence="1" id="KW-0732">Signal</keyword>
<feature type="signal peptide" evidence="1">
    <location>
        <begin position="1"/>
        <end position="22"/>
    </location>
</feature>
<evidence type="ECO:0000313" key="3">
    <source>
        <dbReference type="Proteomes" id="UP001500711"/>
    </source>
</evidence>
<dbReference type="EMBL" id="BAABBE010000088">
    <property type="protein sequence ID" value="GAA3689991.1"/>
    <property type="molecule type" value="Genomic_DNA"/>
</dbReference>
<dbReference type="RefSeq" id="WP_346137332.1">
    <property type="nucleotide sequence ID" value="NZ_BAABBE010000088.1"/>
</dbReference>
<keyword evidence="3" id="KW-1185">Reference proteome</keyword>